<accession>A0AAV4ZCN2</accession>
<comment type="caution">
    <text evidence="1">The sequence shown here is derived from an EMBL/GenBank/DDBJ whole genome shotgun (WGS) entry which is preliminary data.</text>
</comment>
<reference evidence="1" key="2">
    <citation type="submission" date="2021-08" db="EMBL/GenBank/DDBJ databases">
        <authorList>
            <person name="Tani A."/>
            <person name="Ola A."/>
            <person name="Ogura Y."/>
            <person name="Katsura K."/>
            <person name="Hayashi T."/>
        </authorList>
    </citation>
    <scope>NUCLEOTIDE SEQUENCE</scope>
    <source>
        <strain evidence="1">DSM 21893</strain>
    </source>
</reference>
<dbReference type="AlphaFoldDB" id="A0AAV4ZCN2"/>
<evidence type="ECO:0000313" key="1">
    <source>
        <dbReference type="EMBL" id="GJD41796.1"/>
    </source>
</evidence>
<name>A0AAV4ZCN2_9HYPH</name>
<dbReference type="Proteomes" id="UP001055307">
    <property type="component" value="Unassembled WGS sequence"/>
</dbReference>
<reference evidence="1" key="1">
    <citation type="journal article" date="2016" name="Front. Microbiol.">
        <title>Genome Sequence of the Piezophilic, Mesophilic Sulfate-Reducing Bacterium Desulfovibrio indicus J2T.</title>
        <authorList>
            <person name="Cao J."/>
            <person name="Maignien L."/>
            <person name="Shao Z."/>
            <person name="Alain K."/>
            <person name="Jebbar M."/>
        </authorList>
    </citation>
    <scope>NUCLEOTIDE SEQUENCE</scope>
    <source>
        <strain evidence="1">DSM 21893</strain>
    </source>
</reference>
<protein>
    <submittedName>
        <fullName evidence="1">Uncharacterized protein</fullName>
    </submittedName>
</protein>
<organism evidence="1 2">
    <name type="scientific">Methylobacterium bullatum</name>
    <dbReference type="NCBI Taxonomy" id="570505"/>
    <lineage>
        <taxon>Bacteria</taxon>
        <taxon>Pseudomonadati</taxon>
        <taxon>Pseudomonadota</taxon>
        <taxon>Alphaproteobacteria</taxon>
        <taxon>Hyphomicrobiales</taxon>
        <taxon>Methylobacteriaceae</taxon>
        <taxon>Methylobacterium</taxon>
    </lineage>
</organism>
<proteinExistence type="predicted"/>
<gene>
    <name evidence="1" type="ORF">OICFNHDK_4280</name>
</gene>
<dbReference type="EMBL" id="BPQF01000028">
    <property type="protein sequence ID" value="GJD41796.1"/>
    <property type="molecule type" value="Genomic_DNA"/>
</dbReference>
<keyword evidence="2" id="KW-1185">Reference proteome</keyword>
<evidence type="ECO:0000313" key="2">
    <source>
        <dbReference type="Proteomes" id="UP001055307"/>
    </source>
</evidence>
<sequence>MIVAGPAYSTMRVSSGGFLRDPYVDRVCMQRSTGVNPVGRFP</sequence>